<name>A0A1E1K4U8_9HELO</name>
<keyword evidence="2" id="KW-1185">Reference proteome</keyword>
<organism evidence="1 2">
    <name type="scientific">Rhynchosporium agropyri</name>
    <dbReference type="NCBI Taxonomy" id="914238"/>
    <lineage>
        <taxon>Eukaryota</taxon>
        <taxon>Fungi</taxon>
        <taxon>Dikarya</taxon>
        <taxon>Ascomycota</taxon>
        <taxon>Pezizomycotina</taxon>
        <taxon>Leotiomycetes</taxon>
        <taxon>Helotiales</taxon>
        <taxon>Ploettnerulaceae</taxon>
        <taxon>Rhynchosporium</taxon>
    </lineage>
</organism>
<proteinExistence type="predicted"/>
<evidence type="ECO:0000313" key="2">
    <source>
        <dbReference type="Proteomes" id="UP000178912"/>
    </source>
</evidence>
<reference evidence="2" key="1">
    <citation type="submission" date="2016-03" db="EMBL/GenBank/DDBJ databases">
        <authorList>
            <person name="Guldener U."/>
        </authorList>
    </citation>
    <scope>NUCLEOTIDE SEQUENCE [LARGE SCALE GENOMIC DNA]</scope>
    <source>
        <strain evidence="2">04CH-RAC-A.6.1</strain>
    </source>
</reference>
<accession>A0A1E1K4U8</accession>
<dbReference type="EMBL" id="FJUX01000015">
    <property type="protein sequence ID" value="CZS93119.1"/>
    <property type="molecule type" value="Genomic_DNA"/>
</dbReference>
<dbReference type="AlphaFoldDB" id="A0A1E1K4U8"/>
<sequence>MCRIQISAIRDAPFCYHQLFKATSSVQNANIKTASHTYAPHFTQSSSINGDRSDVEVVFVFAPEKCCLTQGYILYHGTWRRKQDYEDMRIYGTFWLHLILVLLHNATSRSEDQLTLTGAINKCRPETYSVLCWQAVFWI</sequence>
<gene>
    <name evidence="1" type="ORF">RAG0_03539</name>
</gene>
<protein>
    <submittedName>
        <fullName evidence="1">Uncharacterized protein</fullName>
    </submittedName>
</protein>
<evidence type="ECO:0000313" key="1">
    <source>
        <dbReference type="EMBL" id="CZS93119.1"/>
    </source>
</evidence>
<dbReference type="Proteomes" id="UP000178912">
    <property type="component" value="Unassembled WGS sequence"/>
</dbReference>